<sequence>MFSPLHPAIITHSGDVIEICISRTAANQELLGAEISELHVIILANGHEELDLQFHVQRIRAYHVTGRVRHLKLTFYLPHHSICINQDDDASDKTTISLLGRDLSNIPPRNINEPKFCPSILLTKFSTRLGTGAYPFHWRLTRVLKHGF</sequence>
<name>A0AAV6VVZ8_9ARAC</name>
<evidence type="ECO:0000313" key="1">
    <source>
        <dbReference type="EMBL" id="KAG8200286.1"/>
    </source>
</evidence>
<dbReference type="Proteomes" id="UP000827092">
    <property type="component" value="Unassembled WGS sequence"/>
</dbReference>
<dbReference type="EMBL" id="JAFNEN010000017">
    <property type="protein sequence ID" value="KAG8200286.1"/>
    <property type="molecule type" value="Genomic_DNA"/>
</dbReference>
<gene>
    <name evidence="1" type="ORF">JTE90_021936</name>
</gene>
<reference evidence="1 2" key="1">
    <citation type="journal article" date="2022" name="Nat. Ecol. Evol.">
        <title>A masculinizing supergene underlies an exaggerated male reproductive morph in a spider.</title>
        <authorList>
            <person name="Hendrickx F."/>
            <person name="De Corte Z."/>
            <person name="Sonet G."/>
            <person name="Van Belleghem S.M."/>
            <person name="Kostlbacher S."/>
            <person name="Vangestel C."/>
        </authorList>
    </citation>
    <scope>NUCLEOTIDE SEQUENCE [LARGE SCALE GENOMIC DNA]</scope>
    <source>
        <strain evidence="1">W744_W776</strain>
    </source>
</reference>
<comment type="caution">
    <text evidence="1">The sequence shown here is derived from an EMBL/GenBank/DDBJ whole genome shotgun (WGS) entry which is preliminary data.</text>
</comment>
<accession>A0AAV6VVZ8</accession>
<evidence type="ECO:0000313" key="2">
    <source>
        <dbReference type="Proteomes" id="UP000827092"/>
    </source>
</evidence>
<proteinExistence type="predicted"/>
<protein>
    <submittedName>
        <fullName evidence="1">Uncharacterized protein</fullName>
    </submittedName>
</protein>
<keyword evidence="2" id="KW-1185">Reference proteome</keyword>
<dbReference type="AlphaFoldDB" id="A0AAV6VVZ8"/>
<organism evidence="1 2">
    <name type="scientific">Oedothorax gibbosus</name>
    <dbReference type="NCBI Taxonomy" id="931172"/>
    <lineage>
        <taxon>Eukaryota</taxon>
        <taxon>Metazoa</taxon>
        <taxon>Ecdysozoa</taxon>
        <taxon>Arthropoda</taxon>
        <taxon>Chelicerata</taxon>
        <taxon>Arachnida</taxon>
        <taxon>Araneae</taxon>
        <taxon>Araneomorphae</taxon>
        <taxon>Entelegynae</taxon>
        <taxon>Araneoidea</taxon>
        <taxon>Linyphiidae</taxon>
        <taxon>Erigoninae</taxon>
        <taxon>Oedothorax</taxon>
    </lineage>
</organism>